<protein>
    <submittedName>
        <fullName evidence="3">Uncharacterized protein</fullName>
    </submittedName>
</protein>
<feature type="chain" id="PRO_5021793002" evidence="2">
    <location>
        <begin position="20"/>
        <end position="61"/>
    </location>
</feature>
<proteinExistence type="predicted"/>
<keyword evidence="1" id="KW-0812">Transmembrane</keyword>
<feature type="transmembrane region" description="Helical" evidence="1">
    <location>
        <begin position="35"/>
        <end position="52"/>
    </location>
</feature>
<evidence type="ECO:0000313" key="4">
    <source>
        <dbReference type="Proteomes" id="UP000319209"/>
    </source>
</evidence>
<name>A0A516GUJ0_9FLAO</name>
<gene>
    <name evidence="3" type="ORF">FNB79_14685</name>
</gene>
<dbReference type="RefSeq" id="WP_143382073.1">
    <property type="nucleotide sequence ID" value="NZ_CP041637.1"/>
</dbReference>
<keyword evidence="1" id="KW-0472">Membrane</keyword>
<evidence type="ECO:0000256" key="1">
    <source>
        <dbReference type="SAM" id="Phobius"/>
    </source>
</evidence>
<dbReference type="Proteomes" id="UP000319209">
    <property type="component" value="Chromosome"/>
</dbReference>
<organism evidence="3 4">
    <name type="scientific">Formosa sediminum</name>
    <dbReference type="NCBI Taxonomy" id="2594004"/>
    <lineage>
        <taxon>Bacteria</taxon>
        <taxon>Pseudomonadati</taxon>
        <taxon>Bacteroidota</taxon>
        <taxon>Flavobacteriia</taxon>
        <taxon>Flavobacteriales</taxon>
        <taxon>Flavobacteriaceae</taxon>
        <taxon>Formosa</taxon>
    </lineage>
</organism>
<dbReference type="OrthoDB" id="1452878at2"/>
<feature type="signal peptide" evidence="2">
    <location>
        <begin position="1"/>
        <end position="19"/>
    </location>
</feature>
<evidence type="ECO:0000313" key="3">
    <source>
        <dbReference type="EMBL" id="QDO95165.1"/>
    </source>
</evidence>
<keyword evidence="4" id="KW-1185">Reference proteome</keyword>
<keyword evidence="1" id="KW-1133">Transmembrane helix</keyword>
<dbReference type="KEGG" id="fop:FNB79_14685"/>
<accession>A0A516GUJ0</accession>
<evidence type="ECO:0000256" key="2">
    <source>
        <dbReference type="SAM" id="SignalP"/>
    </source>
</evidence>
<dbReference type="EMBL" id="CP041637">
    <property type="protein sequence ID" value="QDO95165.1"/>
    <property type="molecule type" value="Genomic_DNA"/>
</dbReference>
<keyword evidence="2" id="KW-0732">Signal</keyword>
<reference evidence="3 4" key="1">
    <citation type="submission" date="2019-07" db="EMBL/GenBank/DDBJ databases">
        <title>Genome sequencing for Formosa sp. PS13.</title>
        <authorList>
            <person name="Park S.-J."/>
        </authorList>
    </citation>
    <scope>NUCLEOTIDE SEQUENCE [LARGE SCALE GENOMIC DNA]</scope>
    <source>
        <strain evidence="3 4">PS13</strain>
    </source>
</reference>
<dbReference type="AlphaFoldDB" id="A0A516GUJ0"/>
<sequence length="61" mass="6795">MKTLGVLLLTICSSQFILAHPGGHHTHETFMGEWAWLIIPCIAIAAIVWKFSKTKSSKTEN</sequence>